<feature type="transmembrane region" description="Helical" evidence="11">
    <location>
        <begin position="59"/>
        <end position="80"/>
    </location>
</feature>
<feature type="transmembrane region" description="Helical" evidence="11">
    <location>
        <begin position="31"/>
        <end position="53"/>
    </location>
</feature>
<accession>A0ABR2M8F8</accession>
<dbReference type="InterPro" id="IPR047664">
    <property type="entry name" value="SWEET"/>
</dbReference>
<organism evidence="12 13">
    <name type="scientific">Platanthera guangdongensis</name>
    <dbReference type="NCBI Taxonomy" id="2320717"/>
    <lineage>
        <taxon>Eukaryota</taxon>
        <taxon>Viridiplantae</taxon>
        <taxon>Streptophyta</taxon>
        <taxon>Embryophyta</taxon>
        <taxon>Tracheophyta</taxon>
        <taxon>Spermatophyta</taxon>
        <taxon>Magnoliopsida</taxon>
        <taxon>Liliopsida</taxon>
        <taxon>Asparagales</taxon>
        <taxon>Orchidaceae</taxon>
        <taxon>Orchidoideae</taxon>
        <taxon>Orchideae</taxon>
        <taxon>Orchidinae</taxon>
        <taxon>Platanthera</taxon>
    </lineage>
</organism>
<evidence type="ECO:0000256" key="2">
    <source>
        <dbReference type="ARBA" id="ARBA00007809"/>
    </source>
</evidence>
<evidence type="ECO:0000256" key="1">
    <source>
        <dbReference type="ARBA" id="ARBA00004651"/>
    </source>
</evidence>
<evidence type="ECO:0000256" key="9">
    <source>
        <dbReference type="ARBA" id="ARBA00023136"/>
    </source>
</evidence>
<evidence type="ECO:0000256" key="5">
    <source>
        <dbReference type="ARBA" id="ARBA00022597"/>
    </source>
</evidence>
<evidence type="ECO:0000256" key="6">
    <source>
        <dbReference type="ARBA" id="ARBA00022692"/>
    </source>
</evidence>
<keyword evidence="13" id="KW-1185">Reference proteome</keyword>
<evidence type="ECO:0000256" key="8">
    <source>
        <dbReference type="ARBA" id="ARBA00022989"/>
    </source>
</evidence>
<evidence type="ECO:0000256" key="7">
    <source>
        <dbReference type="ARBA" id="ARBA00022737"/>
    </source>
</evidence>
<dbReference type="Proteomes" id="UP001412067">
    <property type="component" value="Unassembled WGS sequence"/>
</dbReference>
<keyword evidence="8 11" id="KW-1133">Transmembrane helix</keyword>
<dbReference type="PANTHER" id="PTHR10791:SF142">
    <property type="entry name" value="BIDIRECTIONAL SUGAR TRANSPORTER SWEET16"/>
    <property type="match status" value="1"/>
</dbReference>
<evidence type="ECO:0000313" key="12">
    <source>
        <dbReference type="EMBL" id="KAK8960437.1"/>
    </source>
</evidence>
<keyword evidence="5 12" id="KW-0762">Sugar transport</keyword>
<evidence type="ECO:0000256" key="10">
    <source>
        <dbReference type="SAM" id="MobiDB-lite"/>
    </source>
</evidence>
<dbReference type="EMBL" id="JBBWWR010000010">
    <property type="protein sequence ID" value="KAK8960437.1"/>
    <property type="molecule type" value="Genomic_DNA"/>
</dbReference>
<evidence type="ECO:0000256" key="4">
    <source>
        <dbReference type="ARBA" id="ARBA00022475"/>
    </source>
</evidence>
<protein>
    <submittedName>
        <fullName evidence="12">Bidirectional sugar transporter SWEET16</fullName>
    </submittedName>
</protein>
<keyword evidence="3" id="KW-0813">Transport</keyword>
<comment type="similarity">
    <text evidence="2">Belongs to the SWEET sugar transporter family.</text>
</comment>
<comment type="caution">
    <text evidence="12">The sequence shown here is derived from an EMBL/GenBank/DDBJ whole genome shotgun (WGS) entry which is preliminary data.</text>
</comment>
<keyword evidence="6 11" id="KW-0812">Transmembrane</keyword>
<evidence type="ECO:0000256" key="3">
    <source>
        <dbReference type="ARBA" id="ARBA00022448"/>
    </source>
</evidence>
<dbReference type="Pfam" id="PF03083">
    <property type="entry name" value="MtN3_slv"/>
    <property type="match status" value="1"/>
</dbReference>
<keyword evidence="9 11" id="KW-0472">Membrane</keyword>
<sequence length="171" mass="18706">MGSLCAALTVGMYAAPLSAMRLVVKTKSVEYMPFSLSFFLLLNAGIWTVYSFLVKDFFIGIPNGIGVLLGTAQLTIFFIFKKNARSAKEEDAEKSGLEEGSAQLVGYSELQSLRMEEDNGKTTATHLNKGRSLPKPASMAKQNSFSGIIKTMSLTPYELQSLWKADGYNPL</sequence>
<dbReference type="Gene3D" id="1.20.1280.290">
    <property type="match status" value="1"/>
</dbReference>
<keyword evidence="7" id="KW-0677">Repeat</keyword>
<dbReference type="PANTHER" id="PTHR10791">
    <property type="entry name" value="RAG1-ACTIVATING PROTEIN 1"/>
    <property type="match status" value="1"/>
</dbReference>
<name>A0ABR2M8F8_9ASPA</name>
<proteinExistence type="inferred from homology"/>
<keyword evidence="4" id="KW-1003">Cell membrane</keyword>
<evidence type="ECO:0000256" key="11">
    <source>
        <dbReference type="SAM" id="Phobius"/>
    </source>
</evidence>
<dbReference type="InterPro" id="IPR004316">
    <property type="entry name" value="SWEET_rpt"/>
</dbReference>
<comment type="subcellular location">
    <subcellularLocation>
        <location evidence="1">Cell membrane</location>
        <topology evidence="1">Multi-pass membrane protein</topology>
    </subcellularLocation>
</comment>
<gene>
    <name evidence="12" type="primary">SWEET16</name>
    <name evidence="12" type="ORF">KSP40_PGU008015</name>
</gene>
<reference evidence="12 13" key="1">
    <citation type="journal article" date="2022" name="Nat. Plants">
        <title>Genomes of leafy and leafless Platanthera orchids illuminate the evolution of mycoheterotrophy.</title>
        <authorList>
            <person name="Li M.H."/>
            <person name="Liu K.W."/>
            <person name="Li Z."/>
            <person name="Lu H.C."/>
            <person name="Ye Q.L."/>
            <person name="Zhang D."/>
            <person name="Wang J.Y."/>
            <person name="Li Y.F."/>
            <person name="Zhong Z.M."/>
            <person name="Liu X."/>
            <person name="Yu X."/>
            <person name="Liu D.K."/>
            <person name="Tu X.D."/>
            <person name="Liu B."/>
            <person name="Hao Y."/>
            <person name="Liao X.Y."/>
            <person name="Jiang Y.T."/>
            <person name="Sun W.H."/>
            <person name="Chen J."/>
            <person name="Chen Y.Q."/>
            <person name="Ai Y."/>
            <person name="Zhai J.W."/>
            <person name="Wu S.S."/>
            <person name="Zhou Z."/>
            <person name="Hsiao Y.Y."/>
            <person name="Wu W.L."/>
            <person name="Chen Y.Y."/>
            <person name="Lin Y.F."/>
            <person name="Hsu J.L."/>
            <person name="Li C.Y."/>
            <person name="Wang Z.W."/>
            <person name="Zhao X."/>
            <person name="Zhong W.Y."/>
            <person name="Ma X.K."/>
            <person name="Ma L."/>
            <person name="Huang J."/>
            <person name="Chen G.Z."/>
            <person name="Huang M.Z."/>
            <person name="Huang L."/>
            <person name="Peng D.H."/>
            <person name="Luo Y.B."/>
            <person name="Zou S.Q."/>
            <person name="Chen S.P."/>
            <person name="Lan S."/>
            <person name="Tsai W.C."/>
            <person name="Van de Peer Y."/>
            <person name="Liu Z.J."/>
        </authorList>
    </citation>
    <scope>NUCLEOTIDE SEQUENCE [LARGE SCALE GENOMIC DNA]</scope>
    <source>
        <strain evidence="12">Lor288</strain>
    </source>
</reference>
<feature type="transmembrane region" description="Helical" evidence="11">
    <location>
        <begin position="6"/>
        <end position="24"/>
    </location>
</feature>
<evidence type="ECO:0000313" key="13">
    <source>
        <dbReference type="Proteomes" id="UP001412067"/>
    </source>
</evidence>
<feature type="region of interest" description="Disordered" evidence="10">
    <location>
        <begin position="119"/>
        <end position="139"/>
    </location>
</feature>